<dbReference type="Pfam" id="PF13374">
    <property type="entry name" value="TPR_10"/>
    <property type="match status" value="3"/>
</dbReference>
<feature type="chain" id="PRO_5014199121" evidence="1">
    <location>
        <begin position="24"/>
        <end position="1028"/>
    </location>
</feature>
<organism evidence="4 5">
    <name type="scientific">Aspergillus steynii IBT 23096</name>
    <dbReference type="NCBI Taxonomy" id="1392250"/>
    <lineage>
        <taxon>Eukaryota</taxon>
        <taxon>Fungi</taxon>
        <taxon>Dikarya</taxon>
        <taxon>Ascomycota</taxon>
        <taxon>Pezizomycotina</taxon>
        <taxon>Eurotiomycetes</taxon>
        <taxon>Eurotiomycetidae</taxon>
        <taxon>Eurotiales</taxon>
        <taxon>Aspergillaceae</taxon>
        <taxon>Aspergillus</taxon>
        <taxon>Aspergillus subgen. Circumdati</taxon>
    </lineage>
</organism>
<name>A0A2I2GDR9_9EURO</name>
<dbReference type="Gene3D" id="3.40.50.300">
    <property type="entry name" value="P-loop containing nucleotide triphosphate hydrolases"/>
    <property type="match status" value="1"/>
</dbReference>
<dbReference type="STRING" id="1392250.A0A2I2GDR9"/>
<dbReference type="PRINTS" id="PR00381">
    <property type="entry name" value="KINESINLIGHT"/>
</dbReference>
<dbReference type="Proteomes" id="UP000234275">
    <property type="component" value="Unassembled WGS sequence"/>
</dbReference>
<evidence type="ECO:0000256" key="1">
    <source>
        <dbReference type="SAM" id="SignalP"/>
    </source>
</evidence>
<gene>
    <name evidence="4" type="ORF">P170DRAFT_406501</name>
</gene>
<evidence type="ECO:0000313" key="4">
    <source>
        <dbReference type="EMBL" id="PLB51013.1"/>
    </source>
</evidence>
<protein>
    <submittedName>
        <fullName evidence="4">Purine and uridine phosphorylase</fullName>
    </submittedName>
</protein>
<dbReference type="SUPFAM" id="SSF52540">
    <property type="entry name" value="P-loop containing nucleoside triphosphate hydrolases"/>
    <property type="match status" value="1"/>
</dbReference>
<dbReference type="Gene3D" id="1.25.40.10">
    <property type="entry name" value="Tetratricopeptide repeat domain"/>
    <property type="match status" value="2"/>
</dbReference>
<dbReference type="RefSeq" id="XP_024706315.1">
    <property type="nucleotide sequence ID" value="XM_024846631.1"/>
</dbReference>
<dbReference type="InterPro" id="IPR035994">
    <property type="entry name" value="Nucleoside_phosphorylase_sf"/>
</dbReference>
<comment type="caution">
    <text evidence="4">The sequence shown here is derived from an EMBL/GenBank/DDBJ whole genome shotgun (WGS) entry which is preliminary data.</text>
</comment>
<dbReference type="GO" id="GO:0003824">
    <property type="term" value="F:catalytic activity"/>
    <property type="evidence" value="ECO:0007669"/>
    <property type="project" value="InterPro"/>
</dbReference>
<feature type="domain" description="NB-ARC" evidence="2">
    <location>
        <begin position="361"/>
        <end position="529"/>
    </location>
</feature>
<dbReference type="InterPro" id="IPR053137">
    <property type="entry name" value="NLR-like"/>
</dbReference>
<keyword evidence="5" id="KW-1185">Reference proteome</keyword>
<dbReference type="SUPFAM" id="SSF48452">
    <property type="entry name" value="TPR-like"/>
    <property type="match status" value="2"/>
</dbReference>
<proteinExistence type="predicted"/>
<dbReference type="PANTHER" id="PTHR46082">
    <property type="entry name" value="ATP/GTP-BINDING PROTEIN-RELATED"/>
    <property type="match status" value="1"/>
</dbReference>
<dbReference type="Pfam" id="PF01048">
    <property type="entry name" value="PNP_UDP_1"/>
    <property type="match status" value="1"/>
</dbReference>
<dbReference type="GO" id="GO:0009116">
    <property type="term" value="P:nucleoside metabolic process"/>
    <property type="evidence" value="ECO:0007669"/>
    <property type="project" value="InterPro"/>
</dbReference>
<dbReference type="OrthoDB" id="1577640at2759"/>
<dbReference type="VEuPathDB" id="FungiDB:P170DRAFT_406501"/>
<dbReference type="InterPro" id="IPR011990">
    <property type="entry name" value="TPR-like_helical_dom_sf"/>
</dbReference>
<dbReference type="Pfam" id="PF00931">
    <property type="entry name" value="NB-ARC"/>
    <property type="match status" value="1"/>
</dbReference>
<dbReference type="EMBL" id="MSFO01000003">
    <property type="protein sequence ID" value="PLB51013.1"/>
    <property type="molecule type" value="Genomic_DNA"/>
</dbReference>
<dbReference type="PANTHER" id="PTHR46082:SF6">
    <property type="entry name" value="AAA+ ATPASE DOMAIN-CONTAINING PROTEIN-RELATED"/>
    <property type="match status" value="1"/>
</dbReference>
<dbReference type="SUPFAM" id="SSF53167">
    <property type="entry name" value="Purine and uridine phosphorylases"/>
    <property type="match status" value="1"/>
</dbReference>
<evidence type="ECO:0000259" key="2">
    <source>
        <dbReference type="Pfam" id="PF00931"/>
    </source>
</evidence>
<dbReference type="InterPro" id="IPR027417">
    <property type="entry name" value="P-loop_NTPase"/>
</dbReference>
<reference evidence="4 5" key="1">
    <citation type="submission" date="2016-12" db="EMBL/GenBank/DDBJ databases">
        <title>The genomes of Aspergillus section Nigri reveals drivers in fungal speciation.</title>
        <authorList>
            <consortium name="DOE Joint Genome Institute"/>
            <person name="Vesth T.C."/>
            <person name="Nybo J."/>
            <person name="Theobald S."/>
            <person name="Brandl J."/>
            <person name="Frisvad J.C."/>
            <person name="Nielsen K.F."/>
            <person name="Lyhne E.K."/>
            <person name="Kogle M.E."/>
            <person name="Kuo A."/>
            <person name="Riley R."/>
            <person name="Clum A."/>
            <person name="Nolan M."/>
            <person name="Lipzen A."/>
            <person name="Salamov A."/>
            <person name="Henrissat B."/>
            <person name="Wiebenga A."/>
            <person name="De Vries R.P."/>
            <person name="Grigoriev I.V."/>
            <person name="Mortensen U.H."/>
            <person name="Andersen M.R."/>
            <person name="Baker S.E."/>
        </authorList>
    </citation>
    <scope>NUCLEOTIDE SEQUENCE [LARGE SCALE GENOMIC DNA]</scope>
    <source>
        <strain evidence="4 5">IBT 23096</strain>
    </source>
</reference>
<dbReference type="GO" id="GO:0043531">
    <property type="term" value="F:ADP binding"/>
    <property type="evidence" value="ECO:0007669"/>
    <property type="project" value="InterPro"/>
</dbReference>
<dbReference type="Pfam" id="PF13424">
    <property type="entry name" value="TPR_12"/>
    <property type="match status" value="1"/>
</dbReference>
<dbReference type="InterPro" id="IPR002182">
    <property type="entry name" value="NB-ARC"/>
</dbReference>
<evidence type="ECO:0000259" key="3">
    <source>
        <dbReference type="Pfam" id="PF01048"/>
    </source>
</evidence>
<feature type="domain" description="Nucleoside phosphorylase" evidence="3">
    <location>
        <begin position="11"/>
        <end position="131"/>
    </location>
</feature>
<dbReference type="GeneID" id="36554330"/>
<feature type="signal peptide" evidence="1">
    <location>
        <begin position="1"/>
        <end position="23"/>
    </location>
</feature>
<dbReference type="InterPro" id="IPR000845">
    <property type="entry name" value="Nucleoside_phosphorylase_d"/>
</dbReference>
<evidence type="ECO:0000313" key="5">
    <source>
        <dbReference type="Proteomes" id="UP000234275"/>
    </source>
</evidence>
<dbReference type="Gene3D" id="3.40.50.1580">
    <property type="entry name" value="Nucleoside phosphorylase domain"/>
    <property type="match status" value="1"/>
</dbReference>
<accession>A0A2I2GDR9</accession>
<sequence>MRPRNRSDFSIAIICALTLEADAVEALFDETYDRLGKLYDKKLGDANSYINGRIGEHDVVLCYIPGMGTGSTASIASSLRVSYTGVRLALVVGTCGGAPYPSSEQNIFLGDVIVSDALVQYDFGRQYPGGFQPKRDVKDILGRPEREIRTLLAGLQARRSRIEFQDQMLQHFHIIQQSETRWHHPACEDVLYEASHHHKHRSGGSPVKCQCSGGEGPDDICSQAEMEDCNRLGCNERQVIRRRDGTGVSFHIGKLASASTVMSSGEHRDKIIQTENVIGFEIGGAGVWDNISCIIIKGVCHYADSHNNDKWQAYAAATGASAAKTFLEYWRPIRREERAHHWMVPFGRNPQFGGRLDEISKIEKLIRRDDGPTKIAISGLGGVGKTQVALELAFLMRDEGAKRSIFWIPCTSYESVEKAYMSIAKMVGLQDVKSTEAKERVKTYLSHKDAGKWLLIFDNADDMDMWINGSNTVPALKSFLPQNEQGHVIFTTRNSKLAVKLASSHVISVPELDEETGMELLKKSLINKDLLDERELGLALLKELTFLPLAVTQAVAYINENCIGLADYIALLQEQEPDVVELLSEGFEDEYRYSDAQNPVALTWLISFQQIWRLDKLAADYLSFMACINPRGIPRSLLPQPATAKMRTDAIGLLKAYSFISEQPIDHSLNVHRLVHLAIRSWMRKNQQFAQWTSRAADRFNEVFPDANHDNGKLWRQYLPHALSLVGEVEFQMQQEKYVSLLHKIGNYLYCDGRYHEAELLFTTIMKTQETTSGDKHPDFLAIKANLASTYCHQGRWKEAEELQIQVMNSHRQVLGPEHPDTLISIGNLAAIHQSQGRWKEAEELQVQLIETSKKVLGPEHPSTLTSMGNLASTYVNQGRQKKAEELQLRVMKTCEQVLGPEHPSTLTSMYQVACTWDSLGKVDNALRLMVKCVNLRIKHLGPDHPDTFCSSETLGRWLKRRTSHHRIESEPEPAKHRTRMSFKRLFPERMTVPGHSNTIRKATLSMRWKATLSMRYFYHHPRFHADA</sequence>
<dbReference type="AlphaFoldDB" id="A0A2I2GDR9"/>
<keyword evidence="1" id="KW-0732">Signal</keyword>